<keyword evidence="2" id="KW-1133">Transmembrane helix</keyword>
<evidence type="ECO:0000256" key="1">
    <source>
        <dbReference type="SAM" id="MobiDB-lite"/>
    </source>
</evidence>
<feature type="region of interest" description="Disordered" evidence="1">
    <location>
        <begin position="171"/>
        <end position="190"/>
    </location>
</feature>
<keyword evidence="2" id="KW-0812">Transmembrane</keyword>
<keyword evidence="2" id="KW-0472">Membrane</keyword>
<keyword evidence="6" id="KW-1185">Reference proteome</keyword>
<dbReference type="InterPro" id="IPR025241">
    <property type="entry name" value="DUF4190"/>
</dbReference>
<proteinExistence type="predicted"/>
<dbReference type="RefSeq" id="WP_205122752.1">
    <property type="nucleotide sequence ID" value="NZ_JAFBCM010000001.1"/>
</dbReference>
<feature type="domain" description="DUF4190" evidence="4">
    <location>
        <begin position="90"/>
        <end position="149"/>
    </location>
</feature>
<feature type="domain" description="DUF1707" evidence="3">
    <location>
        <begin position="8"/>
        <end position="60"/>
    </location>
</feature>
<evidence type="ECO:0000256" key="2">
    <source>
        <dbReference type="SAM" id="Phobius"/>
    </source>
</evidence>
<reference evidence="6" key="1">
    <citation type="journal article" date="2019" name="Int. J. Syst. Evol. Microbiol.">
        <title>The Global Catalogue of Microorganisms (GCM) 10K type strain sequencing project: providing services to taxonomists for standard genome sequencing and annotation.</title>
        <authorList>
            <consortium name="The Broad Institute Genomics Platform"/>
            <consortium name="The Broad Institute Genome Sequencing Center for Infectious Disease"/>
            <person name="Wu L."/>
            <person name="Ma J."/>
        </authorList>
    </citation>
    <scope>NUCLEOTIDE SEQUENCE [LARGE SCALE GENOMIC DNA]</scope>
    <source>
        <strain evidence="6">CGMCC 4.7241</strain>
    </source>
</reference>
<name>A0ABV7YBR4_9ACTN</name>
<evidence type="ECO:0000259" key="4">
    <source>
        <dbReference type="Pfam" id="PF13828"/>
    </source>
</evidence>
<gene>
    <name evidence="5" type="ORF">ACFOUW_18070</name>
</gene>
<evidence type="ECO:0000313" key="5">
    <source>
        <dbReference type="EMBL" id="MFC3762755.1"/>
    </source>
</evidence>
<accession>A0ABV7YBR4</accession>
<feature type="transmembrane region" description="Helical" evidence="2">
    <location>
        <begin position="134"/>
        <end position="161"/>
    </location>
</feature>
<dbReference type="Pfam" id="PF13828">
    <property type="entry name" value="DUF4190"/>
    <property type="match status" value="1"/>
</dbReference>
<dbReference type="Proteomes" id="UP001595699">
    <property type="component" value="Unassembled WGS sequence"/>
</dbReference>
<sequence>MTHDSPGMRASDNDRERAADVLKAALAEGRLSYDEHSTRLNDVMTSRTYGELVQVTSDLPGGLGNHPAPMANTWQQPPPGYAPRREPEQLAVASLVLGILGFFTGITAIPAVITGHLALSRIKRNKTEGHGMAVGGLVMGYLAIAIGVVVAIFVVGMIMFVGTSGGFDGGPGGPPPIPADAVPGPGDGPG</sequence>
<dbReference type="Pfam" id="PF08044">
    <property type="entry name" value="DUF1707"/>
    <property type="match status" value="1"/>
</dbReference>
<evidence type="ECO:0000313" key="6">
    <source>
        <dbReference type="Proteomes" id="UP001595699"/>
    </source>
</evidence>
<dbReference type="EMBL" id="JBHRZH010000016">
    <property type="protein sequence ID" value="MFC3762755.1"/>
    <property type="molecule type" value="Genomic_DNA"/>
</dbReference>
<organism evidence="5 6">
    <name type="scientific">Tenggerimyces flavus</name>
    <dbReference type="NCBI Taxonomy" id="1708749"/>
    <lineage>
        <taxon>Bacteria</taxon>
        <taxon>Bacillati</taxon>
        <taxon>Actinomycetota</taxon>
        <taxon>Actinomycetes</taxon>
        <taxon>Propionibacteriales</taxon>
        <taxon>Nocardioidaceae</taxon>
        <taxon>Tenggerimyces</taxon>
    </lineage>
</organism>
<feature type="transmembrane region" description="Helical" evidence="2">
    <location>
        <begin position="90"/>
        <end position="113"/>
    </location>
</feature>
<protein>
    <submittedName>
        <fullName evidence="5">DUF1707 and DUF4190 domain-containing protein</fullName>
    </submittedName>
</protein>
<comment type="caution">
    <text evidence="5">The sequence shown here is derived from an EMBL/GenBank/DDBJ whole genome shotgun (WGS) entry which is preliminary data.</text>
</comment>
<dbReference type="InterPro" id="IPR012551">
    <property type="entry name" value="DUF1707_SHOCT-like"/>
</dbReference>
<dbReference type="PANTHER" id="PTHR40763:SF4">
    <property type="entry name" value="DUF1707 DOMAIN-CONTAINING PROTEIN"/>
    <property type="match status" value="1"/>
</dbReference>
<evidence type="ECO:0000259" key="3">
    <source>
        <dbReference type="Pfam" id="PF08044"/>
    </source>
</evidence>
<dbReference type="PANTHER" id="PTHR40763">
    <property type="entry name" value="MEMBRANE PROTEIN-RELATED"/>
    <property type="match status" value="1"/>
</dbReference>